<keyword evidence="5" id="KW-1185">Reference proteome</keyword>
<gene>
    <name evidence="4" type="ORF">QBC34DRAFT_225198</name>
</gene>
<feature type="compositionally biased region" description="Pro residues" evidence="2">
    <location>
        <begin position="387"/>
        <end position="398"/>
    </location>
</feature>
<dbReference type="InterPro" id="IPR036770">
    <property type="entry name" value="Ankyrin_rpt-contain_sf"/>
</dbReference>
<dbReference type="InterPro" id="IPR029058">
    <property type="entry name" value="AB_hydrolase_fold"/>
</dbReference>
<name>A0AAV9G3Q3_9PEZI</name>
<dbReference type="Gene3D" id="1.25.40.20">
    <property type="entry name" value="Ankyrin repeat-containing domain"/>
    <property type="match status" value="3"/>
</dbReference>
<keyword evidence="1" id="KW-0677">Repeat</keyword>
<proteinExistence type="predicted"/>
<evidence type="ECO:0000259" key="3">
    <source>
        <dbReference type="Pfam" id="PF24883"/>
    </source>
</evidence>
<dbReference type="InterPro" id="IPR056884">
    <property type="entry name" value="NPHP3-like_N"/>
</dbReference>
<feature type="compositionally biased region" description="Polar residues" evidence="2">
    <location>
        <begin position="90"/>
        <end position="103"/>
    </location>
</feature>
<feature type="compositionally biased region" description="Basic and acidic residues" evidence="2">
    <location>
        <begin position="375"/>
        <end position="384"/>
    </location>
</feature>
<dbReference type="Gene3D" id="3.40.50.300">
    <property type="entry name" value="P-loop containing nucleotide triphosphate hydrolases"/>
    <property type="match status" value="1"/>
</dbReference>
<feature type="domain" description="Nephrocystin 3-like N-terminal" evidence="3">
    <location>
        <begin position="432"/>
        <end position="613"/>
    </location>
</feature>
<dbReference type="SUPFAM" id="SSF53474">
    <property type="entry name" value="alpha/beta-Hydrolases"/>
    <property type="match status" value="1"/>
</dbReference>
<dbReference type="PANTHER" id="PTHR10039:SF5">
    <property type="entry name" value="NACHT DOMAIN-CONTAINING PROTEIN"/>
    <property type="match status" value="1"/>
</dbReference>
<feature type="region of interest" description="Disordered" evidence="2">
    <location>
        <begin position="355"/>
        <end position="403"/>
    </location>
</feature>
<evidence type="ECO:0000256" key="1">
    <source>
        <dbReference type="ARBA" id="ARBA00022737"/>
    </source>
</evidence>
<dbReference type="PANTHER" id="PTHR10039">
    <property type="entry name" value="AMELOGENIN"/>
    <property type="match status" value="1"/>
</dbReference>
<reference evidence="4" key="1">
    <citation type="journal article" date="2023" name="Mol. Phylogenet. Evol.">
        <title>Genome-scale phylogeny and comparative genomics of the fungal order Sordariales.</title>
        <authorList>
            <person name="Hensen N."/>
            <person name="Bonometti L."/>
            <person name="Westerberg I."/>
            <person name="Brannstrom I.O."/>
            <person name="Guillou S."/>
            <person name="Cros-Aarteil S."/>
            <person name="Calhoun S."/>
            <person name="Haridas S."/>
            <person name="Kuo A."/>
            <person name="Mondo S."/>
            <person name="Pangilinan J."/>
            <person name="Riley R."/>
            <person name="LaButti K."/>
            <person name="Andreopoulos B."/>
            <person name="Lipzen A."/>
            <person name="Chen C."/>
            <person name="Yan M."/>
            <person name="Daum C."/>
            <person name="Ng V."/>
            <person name="Clum A."/>
            <person name="Steindorff A."/>
            <person name="Ohm R.A."/>
            <person name="Martin F."/>
            <person name="Silar P."/>
            <person name="Natvig D.O."/>
            <person name="Lalanne C."/>
            <person name="Gautier V."/>
            <person name="Ament-Velasquez S.L."/>
            <person name="Kruys A."/>
            <person name="Hutchinson M.I."/>
            <person name="Powell A.J."/>
            <person name="Barry K."/>
            <person name="Miller A.N."/>
            <person name="Grigoriev I.V."/>
            <person name="Debuchy R."/>
            <person name="Gladieux P."/>
            <person name="Hiltunen Thoren M."/>
            <person name="Johannesson H."/>
        </authorList>
    </citation>
    <scope>NUCLEOTIDE SEQUENCE</scope>
    <source>
        <strain evidence="4">PSN243</strain>
    </source>
</reference>
<sequence>MAAVSAQGISVLHDPANPTADIVFVHGFTGHPRSTWTLERSKVRKRQRDDAPPPPSKFPRFWRRQKHSREVTYPDSYLDQRPPRVESRVPSFSSSVAGTQSGGSELVNGPFDVEDVYWPYHLLPSTVPSARILTYGYDTRVRHVSQGPVSQNTLHDHAWDLLWTLEAKRRLPQEKRRPLILVAHSLGGLVVKEMLKSAQEAGLTPGRSRLHDVFLSVIGLLFFGTPHRGADPRAFLHHILAISAQGLGVNVNKQIVGSLMPQVERQPDAAAFAAMACQQNWVIYSFQEEYGVPGLFGRKVVDDQSSCLDLPFVETVQHIGDDHMDMCRFHNINDAGYQKVAAALELVMENTPAAQAGHAAGDRASTRAVDQDTTTPDRGEHVQIERTPPPNELGPQPPGDGLTAEQRQRLLNLLPFDQLDARLMTLRTAQSETCAWFLSTPEATDWEDESKAGIHAGLLWIKGKAGAGKSVLMKYLFSQAKQQKYGQSPNKPIITSFFFNARGGELEQSSLGCYRSILLQLVEAEPGLEAAMDHLSSSGLRFIERHGWNVECLTQTLVRAMGMLTRPLKCFIDALDECDENEVRDMVAFFEHLGEVAIASETSAHVQICFSSRHYPSIVPKKGLQVTLEDQAQHRDDIARYIDCELRLEDWDQSDDIKAEVLRRCSNIFLWAALVVPILNREYASGRKSTLSKRLDAIPPGLDELFDMILTRDDDNADELHICLQWVLFSAKPLTPQELFIAVQIGLHPWSNTELDSKQMSIADCRRYVDTASKGLAEVVRSSKPTVQFIHESVRDFLLGKSGKRKRWPGFGVEFSVGRAHELLKACCMTQLERGFEAHFPGVPFRSEGVFVAAKDPKLKNARYPFLHYAVENVLHHANLGQLGGCPQLSFLGSFPVQNWVLLHNLFEKFQTRKQPADIGLLYILAAHNLTNLIRIHPDRDRHLDMRGGRYGYPVLAAIALRHAEALRELMSAVGVIPTGSSDAIPDLLARSHLSRGHNYEDEDAGLITHLVRFGHTSLLERYIETHPQSVKSTHGRNSQSPLFWAHSGALTSLLLSHGADPNFRDVTGLTPLLFAIKEGRAEVSDILLSISSVDINARCDSGFAAVHYAANNESFSGYPKLVEHAQFDPNIQDYQGQTALHNMASGLSIRQGLLEVARALIGHSRFDPNIKDNQGRTLLHVIFADTPRAPSVGPEDHIVLLKVARLLIDHHGFDPNTRDPKGRTAIHVILEGSRSLNPDTCRIVNLYLENPAFHLNSRGYGKTILHLICSRPPTKFTIAIARSLIENPGIDYGAQDDRGETALDLAFGRKSYDLVRLFLKDLDKTHFDFTCAAHQQSVSDVVSHIRSGAVRIHSWGVDGLARMVARYSIWNPEWRCADLDTILTFVGRSYQDRMISALNRKAYDGWSPLWYAASLGRYEYLALLLKHYPTGLDLCGDQSPLQRLLRGATCVSRYPLMAQVALAMIKSQSEFLDEPATHDLLRRVKELHGRYPTAGFDECEDELKRRSALGLPWG</sequence>
<dbReference type="Proteomes" id="UP001321760">
    <property type="component" value="Unassembled WGS sequence"/>
</dbReference>
<feature type="region of interest" description="Disordered" evidence="2">
    <location>
        <begin position="36"/>
        <end position="103"/>
    </location>
</feature>
<dbReference type="InterPro" id="IPR027417">
    <property type="entry name" value="P-loop_NTPase"/>
</dbReference>
<dbReference type="Gene3D" id="3.40.50.1820">
    <property type="entry name" value="alpha/beta hydrolase"/>
    <property type="match status" value="1"/>
</dbReference>
<comment type="caution">
    <text evidence="4">The sequence shown here is derived from an EMBL/GenBank/DDBJ whole genome shotgun (WGS) entry which is preliminary data.</text>
</comment>
<dbReference type="EMBL" id="MU866011">
    <property type="protein sequence ID" value="KAK4442622.1"/>
    <property type="molecule type" value="Genomic_DNA"/>
</dbReference>
<accession>A0AAV9G3Q3</accession>
<dbReference type="SMART" id="SM00248">
    <property type="entry name" value="ANK"/>
    <property type="match status" value="8"/>
</dbReference>
<reference evidence="4" key="2">
    <citation type="submission" date="2023-05" db="EMBL/GenBank/DDBJ databases">
        <authorList>
            <consortium name="Lawrence Berkeley National Laboratory"/>
            <person name="Steindorff A."/>
            <person name="Hensen N."/>
            <person name="Bonometti L."/>
            <person name="Westerberg I."/>
            <person name="Brannstrom I.O."/>
            <person name="Guillou S."/>
            <person name="Cros-Aarteil S."/>
            <person name="Calhoun S."/>
            <person name="Haridas S."/>
            <person name="Kuo A."/>
            <person name="Mondo S."/>
            <person name="Pangilinan J."/>
            <person name="Riley R."/>
            <person name="Labutti K."/>
            <person name="Andreopoulos B."/>
            <person name="Lipzen A."/>
            <person name="Chen C."/>
            <person name="Yanf M."/>
            <person name="Daum C."/>
            <person name="Ng V."/>
            <person name="Clum A."/>
            <person name="Ohm R."/>
            <person name="Martin F."/>
            <person name="Silar P."/>
            <person name="Natvig D."/>
            <person name="Lalanne C."/>
            <person name="Gautier V."/>
            <person name="Ament-Velasquez S.L."/>
            <person name="Kruys A."/>
            <person name="Hutchinson M.I."/>
            <person name="Powell A.J."/>
            <person name="Barry K."/>
            <person name="Miller A.N."/>
            <person name="Grigoriev I.V."/>
            <person name="Debuchy R."/>
            <person name="Gladieux P."/>
            <person name="Thoren M.H."/>
            <person name="Johannesson H."/>
        </authorList>
    </citation>
    <scope>NUCLEOTIDE SEQUENCE</scope>
    <source>
        <strain evidence="4">PSN243</strain>
    </source>
</reference>
<dbReference type="Pfam" id="PF24883">
    <property type="entry name" value="NPHP3_N"/>
    <property type="match status" value="1"/>
</dbReference>
<evidence type="ECO:0000313" key="5">
    <source>
        <dbReference type="Proteomes" id="UP001321760"/>
    </source>
</evidence>
<organism evidence="4 5">
    <name type="scientific">Podospora aff. communis PSN243</name>
    <dbReference type="NCBI Taxonomy" id="3040156"/>
    <lineage>
        <taxon>Eukaryota</taxon>
        <taxon>Fungi</taxon>
        <taxon>Dikarya</taxon>
        <taxon>Ascomycota</taxon>
        <taxon>Pezizomycotina</taxon>
        <taxon>Sordariomycetes</taxon>
        <taxon>Sordariomycetidae</taxon>
        <taxon>Sordariales</taxon>
        <taxon>Podosporaceae</taxon>
        <taxon>Podospora</taxon>
    </lineage>
</organism>
<evidence type="ECO:0000313" key="4">
    <source>
        <dbReference type="EMBL" id="KAK4442622.1"/>
    </source>
</evidence>
<evidence type="ECO:0000256" key="2">
    <source>
        <dbReference type="SAM" id="MobiDB-lite"/>
    </source>
</evidence>
<dbReference type="Pfam" id="PF00023">
    <property type="entry name" value="Ank"/>
    <property type="match status" value="1"/>
</dbReference>
<dbReference type="InterPro" id="IPR002110">
    <property type="entry name" value="Ankyrin_rpt"/>
</dbReference>
<protein>
    <recommendedName>
        <fullName evidence="3">Nephrocystin 3-like N-terminal domain-containing protein</fullName>
    </recommendedName>
</protein>
<dbReference type="Pfam" id="PF12796">
    <property type="entry name" value="Ank_2"/>
    <property type="match status" value="1"/>
</dbReference>
<dbReference type="SUPFAM" id="SSF48403">
    <property type="entry name" value="Ankyrin repeat"/>
    <property type="match status" value="2"/>
</dbReference>